<comment type="caution">
    <text evidence="1">The sequence shown here is derived from an EMBL/GenBank/DDBJ whole genome shotgun (WGS) entry which is preliminary data.</text>
</comment>
<name>A0A9Q1LVM6_9SOLA</name>
<reference evidence="2" key="1">
    <citation type="journal article" date="2023" name="Proc. Natl. Acad. Sci. U.S.A.">
        <title>Genomic and structural basis for evolution of tropane alkaloid biosynthesis.</title>
        <authorList>
            <person name="Wanga Y.-J."/>
            <person name="Taina T."/>
            <person name="Yua J.-Y."/>
            <person name="Lia J."/>
            <person name="Xua B."/>
            <person name="Chenc J."/>
            <person name="D'Auriad J.C."/>
            <person name="Huanga J.-P."/>
            <person name="Huanga S.-X."/>
        </authorList>
    </citation>
    <scope>NUCLEOTIDE SEQUENCE [LARGE SCALE GENOMIC DNA]</scope>
    <source>
        <strain evidence="2">cv. KIB-2019</strain>
    </source>
</reference>
<accession>A0A9Q1LVM6</accession>
<dbReference type="EMBL" id="JAJAGQ010000013">
    <property type="protein sequence ID" value="KAJ8545109.1"/>
    <property type="molecule type" value="Genomic_DNA"/>
</dbReference>
<keyword evidence="2" id="KW-1185">Reference proteome</keyword>
<protein>
    <submittedName>
        <fullName evidence="1">Uncharacterized protein</fullName>
    </submittedName>
</protein>
<evidence type="ECO:0000313" key="1">
    <source>
        <dbReference type="EMBL" id="KAJ8545109.1"/>
    </source>
</evidence>
<evidence type="ECO:0000313" key="2">
    <source>
        <dbReference type="Proteomes" id="UP001152561"/>
    </source>
</evidence>
<dbReference type="Proteomes" id="UP001152561">
    <property type="component" value="Unassembled WGS sequence"/>
</dbReference>
<proteinExistence type="predicted"/>
<organism evidence="1 2">
    <name type="scientific">Anisodus acutangulus</name>
    <dbReference type="NCBI Taxonomy" id="402998"/>
    <lineage>
        <taxon>Eukaryota</taxon>
        <taxon>Viridiplantae</taxon>
        <taxon>Streptophyta</taxon>
        <taxon>Embryophyta</taxon>
        <taxon>Tracheophyta</taxon>
        <taxon>Spermatophyta</taxon>
        <taxon>Magnoliopsida</taxon>
        <taxon>eudicotyledons</taxon>
        <taxon>Gunneridae</taxon>
        <taxon>Pentapetalae</taxon>
        <taxon>asterids</taxon>
        <taxon>lamiids</taxon>
        <taxon>Solanales</taxon>
        <taxon>Solanaceae</taxon>
        <taxon>Solanoideae</taxon>
        <taxon>Hyoscyameae</taxon>
        <taxon>Anisodus</taxon>
    </lineage>
</organism>
<dbReference type="AlphaFoldDB" id="A0A9Q1LVM6"/>
<gene>
    <name evidence="1" type="ORF">K7X08_017692</name>
</gene>
<sequence length="259" mass="28543">MKNKSSGDQEKQENKPSLIQNLAKNSIAPLASLSSTPPASGSMVGVINRGTDIDYNSSALLGNNVGVQGALRRYSSNDIGTTAWGLTFDRKRSHDVFSEESSLSIRGGNSNYQLIRNVNPNVPPVNPYNFLLKCKKDIHSPQALFGNMMPSHPTSSSKKEFDPKQLTRSTELVNSIVVPFQPYPTLVINKDEHVHLQPQKCQAKEVIVDKAKEHATKEREVTAANPRPAIHDVISNLNVVDPVRKCRVPDLNFPPPDED</sequence>